<evidence type="ECO:0000256" key="12">
    <source>
        <dbReference type="ARBA" id="ARBA00033342"/>
    </source>
</evidence>
<feature type="transmembrane region" description="Helical" evidence="13">
    <location>
        <begin position="511"/>
        <end position="533"/>
    </location>
</feature>
<dbReference type="Gene3D" id="2.70.98.90">
    <property type="match status" value="1"/>
</dbReference>
<dbReference type="PANTHER" id="PTHR12428">
    <property type="entry name" value="OXA1"/>
    <property type="match status" value="1"/>
</dbReference>
<dbReference type="InterPro" id="IPR047196">
    <property type="entry name" value="YidC_ALB_C"/>
</dbReference>
<dbReference type="InterPro" id="IPR019998">
    <property type="entry name" value="Membr_insert_YidC"/>
</dbReference>
<dbReference type="PRINTS" id="PR00701">
    <property type="entry name" value="60KDINNERMP"/>
</dbReference>
<dbReference type="InterPro" id="IPR028055">
    <property type="entry name" value="YidC/Oxa/ALB_C"/>
</dbReference>
<dbReference type="NCBIfam" id="NF002352">
    <property type="entry name" value="PRK01318.1-3"/>
    <property type="match status" value="1"/>
</dbReference>
<keyword evidence="10 13" id="KW-0143">Chaperone</keyword>
<evidence type="ECO:0000256" key="4">
    <source>
        <dbReference type="ARBA" id="ARBA00022448"/>
    </source>
</evidence>
<dbReference type="RefSeq" id="WP_123210560.1">
    <property type="nucleotide sequence ID" value="NZ_RJVO01000001.1"/>
</dbReference>
<dbReference type="NCBIfam" id="TIGR03593">
    <property type="entry name" value="yidC_nterm"/>
    <property type="match status" value="1"/>
</dbReference>
<gene>
    <name evidence="13 16" type="primary">yidC</name>
    <name evidence="16" type="ORF">ED208_04055</name>
</gene>
<dbReference type="CDD" id="cd19961">
    <property type="entry name" value="EcYidC-like_peri"/>
    <property type="match status" value="1"/>
</dbReference>
<evidence type="ECO:0000256" key="1">
    <source>
        <dbReference type="ARBA" id="ARBA00004429"/>
    </source>
</evidence>
<dbReference type="NCBIfam" id="TIGR03592">
    <property type="entry name" value="yidC_oxa1_cterm"/>
    <property type="match status" value="1"/>
</dbReference>
<dbReference type="InterPro" id="IPR038221">
    <property type="entry name" value="YidC_periplasmic_sf"/>
</dbReference>
<dbReference type="GO" id="GO:0032977">
    <property type="term" value="F:membrane insertase activity"/>
    <property type="evidence" value="ECO:0007669"/>
    <property type="project" value="InterPro"/>
</dbReference>
<evidence type="ECO:0000259" key="15">
    <source>
        <dbReference type="Pfam" id="PF14849"/>
    </source>
</evidence>
<evidence type="ECO:0000256" key="11">
    <source>
        <dbReference type="ARBA" id="ARBA00033245"/>
    </source>
</evidence>
<evidence type="ECO:0000256" key="5">
    <source>
        <dbReference type="ARBA" id="ARBA00022475"/>
    </source>
</evidence>
<evidence type="ECO:0000256" key="10">
    <source>
        <dbReference type="ARBA" id="ARBA00023186"/>
    </source>
</evidence>
<keyword evidence="17" id="KW-1185">Reference proteome</keyword>
<dbReference type="GO" id="GO:0051205">
    <property type="term" value="P:protein insertion into membrane"/>
    <property type="evidence" value="ECO:0007669"/>
    <property type="project" value="TreeGrafter"/>
</dbReference>
<dbReference type="FunCoup" id="A0A3N0VLT1">
    <property type="interactions" value="309"/>
</dbReference>
<evidence type="ECO:0000259" key="14">
    <source>
        <dbReference type="Pfam" id="PF02096"/>
    </source>
</evidence>
<dbReference type="PRINTS" id="PR01900">
    <property type="entry name" value="YIDCPROTEIN"/>
</dbReference>
<dbReference type="EMBL" id="RJVO01000001">
    <property type="protein sequence ID" value="ROH93705.1"/>
    <property type="molecule type" value="Genomic_DNA"/>
</dbReference>
<evidence type="ECO:0000313" key="17">
    <source>
        <dbReference type="Proteomes" id="UP000282106"/>
    </source>
</evidence>
<dbReference type="Proteomes" id="UP000282106">
    <property type="component" value="Unassembled WGS sequence"/>
</dbReference>
<comment type="subcellular location">
    <subcellularLocation>
        <location evidence="1">Cell inner membrane</location>
        <topology evidence="1">Multi-pass membrane protein</topology>
    </subcellularLocation>
    <subcellularLocation>
        <location evidence="13">Cell membrane</location>
        <topology evidence="13">Multi-pass membrane protein</topology>
    </subcellularLocation>
</comment>
<comment type="function">
    <text evidence="13">Required for the insertion and/or proper folding and/or complex formation of integral membrane proteins into the membrane. Involved in integration of membrane proteins that insert both dependently and independently of the Sec translocase complex, as well as at least some lipoproteins. Aids folding of multispanning membrane proteins.</text>
</comment>
<evidence type="ECO:0000256" key="8">
    <source>
        <dbReference type="ARBA" id="ARBA00022989"/>
    </source>
</evidence>
<feature type="domain" description="Membrane insertase YidC N-terminal" evidence="15">
    <location>
        <begin position="77"/>
        <end position="356"/>
    </location>
</feature>
<dbReference type="AlphaFoldDB" id="A0A3N0VLT1"/>
<evidence type="ECO:0000256" key="9">
    <source>
        <dbReference type="ARBA" id="ARBA00023136"/>
    </source>
</evidence>
<proteinExistence type="inferred from homology"/>
<comment type="caution">
    <text evidence="16">The sequence shown here is derived from an EMBL/GenBank/DDBJ whole genome shotgun (WGS) entry which is preliminary data.</text>
</comment>
<feature type="transmembrane region" description="Helical" evidence="13">
    <location>
        <begin position="367"/>
        <end position="386"/>
    </location>
</feature>
<feature type="domain" description="Membrane insertase YidC/Oxa/ALB C-terminal" evidence="14">
    <location>
        <begin position="367"/>
        <end position="547"/>
    </location>
</feature>
<evidence type="ECO:0000256" key="6">
    <source>
        <dbReference type="ARBA" id="ARBA00022692"/>
    </source>
</evidence>
<reference evidence="16 17" key="1">
    <citation type="submission" date="2018-10" db="EMBL/GenBank/DDBJ databases">
        <authorList>
            <person name="Chen W.-M."/>
        </authorList>
    </citation>
    <scope>NUCLEOTIDE SEQUENCE [LARGE SCALE GENOMIC DNA]</scope>
    <source>
        <strain evidence="16 17">THS-13</strain>
    </source>
</reference>
<dbReference type="InterPro" id="IPR001708">
    <property type="entry name" value="YidC/ALB3/OXA1/COX18"/>
</dbReference>
<keyword evidence="6 13" id="KW-0812">Transmembrane</keyword>
<keyword evidence="4 13" id="KW-0813">Transport</keyword>
<keyword evidence="9 13" id="KW-0472">Membrane</keyword>
<keyword evidence="8 13" id="KW-1133">Transmembrane helix</keyword>
<feature type="transmembrane region" description="Helical" evidence="13">
    <location>
        <begin position="473"/>
        <end position="490"/>
    </location>
</feature>
<evidence type="ECO:0000256" key="2">
    <source>
        <dbReference type="ARBA" id="ARBA00010527"/>
    </source>
</evidence>
<dbReference type="InterPro" id="IPR028053">
    <property type="entry name" value="Membr_insert_YidC_N"/>
</dbReference>
<evidence type="ECO:0000256" key="13">
    <source>
        <dbReference type="HAMAP-Rule" id="MF_01810"/>
    </source>
</evidence>
<accession>A0A3N0VLT1</accession>
<dbReference type="Pfam" id="PF02096">
    <property type="entry name" value="60KD_IMP"/>
    <property type="match status" value="1"/>
</dbReference>
<dbReference type="HAMAP" id="MF_01810">
    <property type="entry name" value="YidC_type1"/>
    <property type="match status" value="1"/>
</dbReference>
<comment type="subunit">
    <text evidence="13">Interacts with the Sec translocase complex via SecD. Specifically interacts with transmembrane segments of nascent integral membrane proteins during membrane integration.</text>
</comment>
<evidence type="ECO:0000313" key="16">
    <source>
        <dbReference type="EMBL" id="ROH93705.1"/>
    </source>
</evidence>
<dbReference type="Pfam" id="PF14849">
    <property type="entry name" value="YidC_periplas"/>
    <property type="match status" value="1"/>
</dbReference>
<dbReference type="GO" id="GO:0005886">
    <property type="term" value="C:plasma membrane"/>
    <property type="evidence" value="ECO:0007669"/>
    <property type="project" value="UniProtKB-SubCell"/>
</dbReference>
<keyword evidence="5 13" id="KW-1003">Cell membrane</keyword>
<sequence length="561" mass="61856">MESRRFFLIAIFGVLLFFTYQAWQKDHPAVAKTVPVASSEAPKLQEDPIQAGTAPAAVTAAAPGPVAEAGTAADAGRIKVSTDKLNVEISLAGGDLRRVELVGYPLSKAQPEINLALISEEDPHFFIVQSGLAAADKPLSSASTVFSSAASSYNLAPGADSLDVTLDAVNADGLKLRKVYRFHRGSYQLELLQTLGNGSAAPVQASPYARMQRTPTAAGPEAPFVHTFLGIGFYEQKEDGGYRFKKLDFKKIGKEPFEVTQTGGWLAMLQHYFIATIIPPADEKATYSGKPSTVKGFLGQYYGPMQTIAPGAEQTFQTGLYIGPKLQGKLDKVAPGLELTEDYGILTPIAKPLFWLLQKFHALFGNWGIAIILLTLTVKGVMYKLSEAQFRSMAKMKKFAPRITEIRERYAGDRERLNKAMMELYTKEGFNPLAGCWPILVQFPVFIALYWVLLESVELRQATLGLWLNDLSAPDPYYVLPVLFGLSMWLQQKLGGQMATMDPMQQRMMQFMPIALAAFFTFFPAGLVLYWFVSNVISIAQQWYITRKLDHETAAKAATQK</sequence>
<organism evidence="16 17">
    <name type="scientific">Stagnimonas aquatica</name>
    <dbReference type="NCBI Taxonomy" id="2689987"/>
    <lineage>
        <taxon>Bacteria</taxon>
        <taxon>Pseudomonadati</taxon>
        <taxon>Pseudomonadota</taxon>
        <taxon>Gammaproteobacteria</taxon>
        <taxon>Nevskiales</taxon>
        <taxon>Nevskiaceae</taxon>
        <taxon>Stagnimonas</taxon>
    </lineage>
</organism>
<dbReference type="PANTHER" id="PTHR12428:SF65">
    <property type="entry name" value="CYTOCHROME C OXIDASE ASSEMBLY PROTEIN COX18, MITOCHONDRIAL"/>
    <property type="match status" value="1"/>
</dbReference>
<dbReference type="InParanoid" id="A0A3N0VLT1"/>
<name>A0A3N0VLT1_9GAMM</name>
<evidence type="ECO:0000256" key="3">
    <source>
        <dbReference type="ARBA" id="ARBA00015325"/>
    </source>
</evidence>
<comment type="similarity">
    <text evidence="2 13">Belongs to the OXA1/ALB3/YidC family. Type 1 subfamily.</text>
</comment>
<protein>
    <recommendedName>
        <fullName evidence="3 13">Membrane protein insertase YidC</fullName>
    </recommendedName>
    <alternativeName>
        <fullName evidence="12 13">Foldase YidC</fullName>
    </alternativeName>
    <alternativeName>
        <fullName evidence="11 13">Membrane integrase YidC</fullName>
    </alternativeName>
    <alternativeName>
        <fullName evidence="13">Membrane protein YidC</fullName>
    </alternativeName>
</protein>
<dbReference type="GO" id="GO:0015031">
    <property type="term" value="P:protein transport"/>
    <property type="evidence" value="ECO:0007669"/>
    <property type="project" value="UniProtKB-KW"/>
</dbReference>
<keyword evidence="7 13" id="KW-0653">Protein transport</keyword>
<evidence type="ECO:0000256" key="7">
    <source>
        <dbReference type="ARBA" id="ARBA00022927"/>
    </source>
</evidence>
<feature type="transmembrane region" description="Helical" evidence="13">
    <location>
        <begin position="429"/>
        <end position="453"/>
    </location>
</feature>
<dbReference type="CDD" id="cd20070">
    <property type="entry name" value="5TM_YidC_Alb3"/>
    <property type="match status" value="1"/>
</dbReference>